<dbReference type="Proteomes" id="UP000647183">
    <property type="component" value="Unassembled WGS sequence"/>
</dbReference>
<evidence type="ECO:0000313" key="5">
    <source>
        <dbReference type="Proteomes" id="UP000647183"/>
    </source>
</evidence>
<protein>
    <submittedName>
        <fullName evidence="4">SPOR domain-containing protein</fullName>
    </submittedName>
</protein>
<dbReference type="RefSeq" id="WP_191728851.1">
    <property type="nucleotide sequence ID" value="NZ_JACSQJ010000002.1"/>
</dbReference>
<feature type="domain" description="SPOR" evidence="3">
    <location>
        <begin position="193"/>
        <end position="271"/>
    </location>
</feature>
<dbReference type="PANTHER" id="PTHR38687">
    <property type="entry name" value="CELL DIVISION PROTEIN DEDD-RELATED"/>
    <property type="match status" value="1"/>
</dbReference>
<dbReference type="PROSITE" id="PS51724">
    <property type="entry name" value="SPOR"/>
    <property type="match status" value="1"/>
</dbReference>
<comment type="caution">
    <text evidence="4">The sequence shown here is derived from an EMBL/GenBank/DDBJ whole genome shotgun (WGS) entry which is preliminary data.</text>
</comment>
<evidence type="ECO:0000259" key="3">
    <source>
        <dbReference type="PROSITE" id="PS51724"/>
    </source>
</evidence>
<keyword evidence="2" id="KW-1133">Transmembrane helix</keyword>
<keyword evidence="2" id="KW-0472">Membrane</keyword>
<dbReference type="Pfam" id="PF05036">
    <property type="entry name" value="SPOR"/>
    <property type="match status" value="1"/>
</dbReference>
<keyword evidence="5" id="KW-1185">Reference proteome</keyword>
<dbReference type="EMBL" id="JACSQJ010000002">
    <property type="protein sequence ID" value="MBD7987633.1"/>
    <property type="molecule type" value="Genomic_DNA"/>
</dbReference>
<evidence type="ECO:0000313" key="4">
    <source>
        <dbReference type="EMBL" id="MBD7987633.1"/>
    </source>
</evidence>
<keyword evidence="2" id="KW-0812">Transmembrane</keyword>
<dbReference type="InterPro" id="IPR036680">
    <property type="entry name" value="SPOR-like_sf"/>
</dbReference>
<feature type="region of interest" description="Disordered" evidence="1">
    <location>
        <begin position="156"/>
        <end position="182"/>
    </location>
</feature>
<feature type="region of interest" description="Disordered" evidence="1">
    <location>
        <begin position="46"/>
        <end position="98"/>
    </location>
</feature>
<proteinExistence type="predicted"/>
<feature type="transmembrane region" description="Helical" evidence="2">
    <location>
        <begin position="23"/>
        <end position="44"/>
    </location>
</feature>
<evidence type="ECO:0000256" key="1">
    <source>
        <dbReference type="SAM" id="MobiDB-lite"/>
    </source>
</evidence>
<organism evidence="4 5">
    <name type="scientific">Luteimonas colneyensis</name>
    <dbReference type="NCBI Taxonomy" id="2762230"/>
    <lineage>
        <taxon>Bacteria</taxon>
        <taxon>Pseudomonadati</taxon>
        <taxon>Pseudomonadota</taxon>
        <taxon>Gammaproteobacteria</taxon>
        <taxon>Lysobacterales</taxon>
        <taxon>Lysobacteraceae</taxon>
        <taxon>Luteimonas</taxon>
    </lineage>
</organism>
<reference evidence="4 5" key="1">
    <citation type="submission" date="2020-08" db="EMBL/GenBank/DDBJ databases">
        <title>A Genomic Blueprint of the Chicken Gut Microbiome.</title>
        <authorList>
            <person name="Gilroy R."/>
            <person name="Ravi A."/>
            <person name="Getino M."/>
            <person name="Pursley I."/>
            <person name="Horton D.L."/>
            <person name="Alikhan N.-F."/>
            <person name="Baker D."/>
            <person name="Gharbi K."/>
            <person name="Hall N."/>
            <person name="Watson M."/>
            <person name="Adriaenssens E.M."/>
            <person name="Foster-Nyarko E."/>
            <person name="Jarju S."/>
            <person name="Secka A."/>
            <person name="Antonio M."/>
            <person name="Oren A."/>
            <person name="Chaudhuri R."/>
            <person name="La Ragione R.M."/>
            <person name="Hildebrand F."/>
            <person name="Pallen M.J."/>
        </authorList>
    </citation>
    <scope>NUCLEOTIDE SEQUENCE [LARGE SCALE GENOMIC DNA]</scope>
    <source>
        <strain evidence="4 5">Sa2BVA3</strain>
    </source>
</reference>
<dbReference type="SUPFAM" id="SSF110997">
    <property type="entry name" value="Sporulation related repeat"/>
    <property type="match status" value="1"/>
</dbReference>
<dbReference type="PANTHER" id="PTHR38687:SF1">
    <property type="entry name" value="CELL DIVISION PROTEIN DEDD"/>
    <property type="match status" value="1"/>
</dbReference>
<gene>
    <name evidence="4" type="ORF">H9645_06270</name>
</gene>
<dbReference type="InterPro" id="IPR007730">
    <property type="entry name" value="SPOR-like_dom"/>
</dbReference>
<sequence>MAVKRGKSQARRTGGGGTPLPGWAWLIIGVLLTIVVVLAAPKLLESDGEPGFFRPTPNPDATPAAARGDAGESVADDAPAPARPARSRSGDAQEEAPAETQYDFYTLLPGQEVAMTDAELAASARAEQARRDELLARERAAQQRELDADAADLAADAAAQPGQATTPPRPAAQAPDAAAAATAARPAASAPAAADGVRYILQAGSFASNTDAEALKARIAMLGLVARVEQAEIDGRAMYRVRMGPYGTASELAEAKQKLGNGGLEALAIRAR</sequence>
<dbReference type="InterPro" id="IPR052521">
    <property type="entry name" value="Cell_div_SPOR-domain"/>
</dbReference>
<accession>A0ABR8UHX8</accession>
<dbReference type="Gene3D" id="3.30.70.1070">
    <property type="entry name" value="Sporulation related repeat"/>
    <property type="match status" value="1"/>
</dbReference>
<evidence type="ECO:0000256" key="2">
    <source>
        <dbReference type="SAM" id="Phobius"/>
    </source>
</evidence>
<name>A0ABR8UHX8_9GAMM</name>